<name>A0ABU4R8C4_9FLAO</name>
<organism evidence="1 3">
    <name type="scientific">Flavobacterium cupriresistens</name>
    <dbReference type="NCBI Taxonomy" id="2893885"/>
    <lineage>
        <taxon>Bacteria</taxon>
        <taxon>Pseudomonadati</taxon>
        <taxon>Bacteroidota</taxon>
        <taxon>Flavobacteriia</taxon>
        <taxon>Flavobacteriales</taxon>
        <taxon>Flavobacteriaceae</taxon>
        <taxon>Flavobacterium</taxon>
    </lineage>
</organism>
<dbReference type="EMBL" id="JAWXVI010000001">
    <property type="protein sequence ID" value="MDX6187750.1"/>
    <property type="molecule type" value="Genomic_DNA"/>
</dbReference>
<dbReference type="RefSeq" id="WP_230002792.1">
    <property type="nucleotide sequence ID" value="NZ_CP087134.1"/>
</dbReference>
<sequence>MKQKTELKPVDILLKICLKRLLEQGTWSSKIYEDIEAEIKIPNTRYRAKQRIKKLIAQIRKEAGIKD</sequence>
<evidence type="ECO:0000313" key="2">
    <source>
        <dbReference type="EMBL" id="MDX6187756.1"/>
    </source>
</evidence>
<accession>A0ABU4R8C4</accession>
<proteinExistence type="predicted"/>
<keyword evidence="3" id="KW-1185">Reference proteome</keyword>
<comment type="caution">
    <text evidence="1">The sequence shown here is derived from an EMBL/GenBank/DDBJ whole genome shotgun (WGS) entry which is preliminary data.</text>
</comment>
<evidence type="ECO:0000313" key="3">
    <source>
        <dbReference type="Proteomes" id="UP001273350"/>
    </source>
</evidence>
<dbReference type="EMBL" id="JAWXVI010000001">
    <property type="protein sequence ID" value="MDX6187756.1"/>
    <property type="molecule type" value="Genomic_DNA"/>
</dbReference>
<evidence type="ECO:0000313" key="1">
    <source>
        <dbReference type="EMBL" id="MDX6187750.1"/>
    </source>
</evidence>
<protein>
    <submittedName>
        <fullName evidence="1">Uncharacterized protein</fullName>
    </submittedName>
</protein>
<reference evidence="1 3" key="1">
    <citation type="submission" date="2023-11" db="EMBL/GenBank/DDBJ databases">
        <title>Unpublished Manusciprt.</title>
        <authorList>
            <person name="Saticioglu I.B."/>
            <person name="Ay H."/>
            <person name="Ajmi N."/>
            <person name="Altun S."/>
            <person name="Duman M."/>
        </authorList>
    </citation>
    <scope>NUCLEOTIDE SEQUENCE [LARGE SCALE GENOMIC DNA]</scope>
    <source>
        <strain evidence="1 3">Fl-318</strain>
    </source>
</reference>
<gene>
    <name evidence="1" type="ORF">SGQ83_00165</name>
    <name evidence="2" type="ORF">SGQ83_00200</name>
</gene>
<dbReference type="Proteomes" id="UP001273350">
    <property type="component" value="Unassembled WGS sequence"/>
</dbReference>